<gene>
    <name evidence="3" type="ORF">Pan181_00360</name>
</gene>
<dbReference type="GO" id="GO:0006506">
    <property type="term" value="P:GPI anchor biosynthetic process"/>
    <property type="evidence" value="ECO:0007669"/>
    <property type="project" value="TreeGrafter"/>
</dbReference>
<dbReference type="Gene3D" id="3.60.10.10">
    <property type="entry name" value="Endonuclease/exonuclease/phosphatase"/>
    <property type="match status" value="2"/>
</dbReference>
<sequence precursor="true">MFSLPLLRPWRVVPLVAAVCVLLVVVSVPAAADPPAAGVDASLRVMAWNIWHGGREDGDARGPQQVVEAIRASGADVVALQETYGSGEQIAKGLGFHFQPRGTNVSILSRYPVVEDLSVGREFNCVGALVELPNGSRVAFFSIWLPFDGDIWLPGNREQADLDKWLAVCQPSADVLAELVPLIEQRLADDKYQDVTVMLAGDFNSMSHLDYSAVNQDTYERTVEWPTSRVMTDARFRDSFREANPVVNRHLDATWTPRFPEQQQDRIDFVYYRSNGWRCQQSQVLNQLSGGWPSDHAAVLSTFVPQPMANRPLRIASYNIRHGAGIDLKLDLKRTADAIRKFDADVVALQEVDMAVERSGKLNELRELGSRLQMHTAFLSFMDYQGGRYGLGLLSRLPIVRVHRIELPSGTEPRAALAVEVMTDDNRVVTVVDTHLDWVADDTKRWSQAGLLRDACQQLDTPVVLLGDFNDRPGSRTIEMLSEEFRRAAKPDDNRFTFPADGPNREIDFLFVDRKHEWELSESTVVDEPMASDHRPIVTELKLP</sequence>
<dbReference type="InterPro" id="IPR005135">
    <property type="entry name" value="Endo/exonuclease/phosphatase"/>
</dbReference>
<feature type="signal peptide" evidence="1">
    <location>
        <begin position="1"/>
        <end position="32"/>
    </location>
</feature>
<evidence type="ECO:0000259" key="2">
    <source>
        <dbReference type="Pfam" id="PF03372"/>
    </source>
</evidence>
<dbReference type="EMBL" id="CP036278">
    <property type="protein sequence ID" value="QDU53858.1"/>
    <property type="molecule type" value="Genomic_DNA"/>
</dbReference>
<feature type="chain" id="PRO_5021711257" description="Endonuclease/exonuclease/phosphatase domain-containing protein" evidence="1">
    <location>
        <begin position="33"/>
        <end position="544"/>
    </location>
</feature>
<feature type="domain" description="Endonuclease/exonuclease/phosphatase" evidence="2">
    <location>
        <begin position="46"/>
        <end position="296"/>
    </location>
</feature>
<feature type="domain" description="Endonuclease/exonuclease/phosphatase" evidence="2">
    <location>
        <begin position="316"/>
        <end position="534"/>
    </location>
</feature>
<evidence type="ECO:0000256" key="1">
    <source>
        <dbReference type="SAM" id="SignalP"/>
    </source>
</evidence>
<dbReference type="SUPFAM" id="SSF56219">
    <property type="entry name" value="DNase I-like"/>
    <property type="match status" value="2"/>
</dbReference>
<organism evidence="3 4">
    <name type="scientific">Aeoliella mucimassa</name>
    <dbReference type="NCBI Taxonomy" id="2527972"/>
    <lineage>
        <taxon>Bacteria</taxon>
        <taxon>Pseudomonadati</taxon>
        <taxon>Planctomycetota</taxon>
        <taxon>Planctomycetia</taxon>
        <taxon>Pirellulales</taxon>
        <taxon>Lacipirellulaceae</taxon>
        <taxon>Aeoliella</taxon>
    </lineage>
</organism>
<dbReference type="InterPro" id="IPR036691">
    <property type="entry name" value="Endo/exonu/phosph_ase_sf"/>
</dbReference>
<dbReference type="KEGG" id="amuc:Pan181_00360"/>
<dbReference type="PANTHER" id="PTHR14859">
    <property type="entry name" value="CALCOFLUOR WHITE HYPERSENSITIVE PROTEIN PRECURSOR"/>
    <property type="match status" value="1"/>
</dbReference>
<dbReference type="InterPro" id="IPR051916">
    <property type="entry name" value="GPI-anchor_lipid_remodeler"/>
</dbReference>
<evidence type="ECO:0000313" key="3">
    <source>
        <dbReference type="EMBL" id="QDU53858.1"/>
    </source>
</evidence>
<dbReference type="AlphaFoldDB" id="A0A518AGK8"/>
<keyword evidence="4" id="KW-1185">Reference proteome</keyword>
<reference evidence="3 4" key="1">
    <citation type="submission" date="2019-02" db="EMBL/GenBank/DDBJ databases">
        <title>Deep-cultivation of Planctomycetes and their phenomic and genomic characterization uncovers novel biology.</title>
        <authorList>
            <person name="Wiegand S."/>
            <person name="Jogler M."/>
            <person name="Boedeker C."/>
            <person name="Pinto D."/>
            <person name="Vollmers J."/>
            <person name="Rivas-Marin E."/>
            <person name="Kohn T."/>
            <person name="Peeters S.H."/>
            <person name="Heuer A."/>
            <person name="Rast P."/>
            <person name="Oberbeckmann S."/>
            <person name="Bunk B."/>
            <person name="Jeske O."/>
            <person name="Meyerdierks A."/>
            <person name="Storesund J.E."/>
            <person name="Kallscheuer N."/>
            <person name="Luecker S."/>
            <person name="Lage O.M."/>
            <person name="Pohl T."/>
            <person name="Merkel B.J."/>
            <person name="Hornburger P."/>
            <person name="Mueller R.-W."/>
            <person name="Bruemmer F."/>
            <person name="Labrenz M."/>
            <person name="Spormann A.M."/>
            <person name="Op den Camp H."/>
            <person name="Overmann J."/>
            <person name="Amann R."/>
            <person name="Jetten M.S.M."/>
            <person name="Mascher T."/>
            <person name="Medema M.H."/>
            <person name="Devos D.P."/>
            <person name="Kaster A.-K."/>
            <person name="Ovreas L."/>
            <person name="Rohde M."/>
            <person name="Galperin M.Y."/>
            <person name="Jogler C."/>
        </authorList>
    </citation>
    <scope>NUCLEOTIDE SEQUENCE [LARGE SCALE GENOMIC DNA]</scope>
    <source>
        <strain evidence="3 4">Pan181</strain>
    </source>
</reference>
<keyword evidence="1" id="KW-0732">Signal</keyword>
<protein>
    <recommendedName>
        <fullName evidence="2">Endonuclease/exonuclease/phosphatase domain-containing protein</fullName>
    </recommendedName>
</protein>
<dbReference type="GO" id="GO:0003824">
    <property type="term" value="F:catalytic activity"/>
    <property type="evidence" value="ECO:0007669"/>
    <property type="project" value="InterPro"/>
</dbReference>
<dbReference type="GO" id="GO:0016020">
    <property type="term" value="C:membrane"/>
    <property type="evidence" value="ECO:0007669"/>
    <property type="project" value="GOC"/>
</dbReference>
<name>A0A518AGK8_9BACT</name>
<dbReference type="PANTHER" id="PTHR14859:SF15">
    <property type="entry name" value="ENDONUCLEASE_EXONUCLEASE_PHOSPHATASE DOMAIN-CONTAINING PROTEIN"/>
    <property type="match status" value="1"/>
</dbReference>
<dbReference type="RefSeq" id="WP_197528731.1">
    <property type="nucleotide sequence ID" value="NZ_CP036278.1"/>
</dbReference>
<dbReference type="Pfam" id="PF03372">
    <property type="entry name" value="Exo_endo_phos"/>
    <property type="match status" value="2"/>
</dbReference>
<accession>A0A518AGK8</accession>
<dbReference type="Proteomes" id="UP000315750">
    <property type="component" value="Chromosome"/>
</dbReference>
<proteinExistence type="predicted"/>
<evidence type="ECO:0000313" key="4">
    <source>
        <dbReference type="Proteomes" id="UP000315750"/>
    </source>
</evidence>